<sequence>MASGFGCPSKCFPTQPVAHADEDPGYGRENGRSTSSTWLDTTANLDPLQRALRLNLGLKFGLTFRKGRIRQPTKRTYHNPPPSYCTFANYLFSAYLGLKLNIRIIFRLRVT</sequence>
<feature type="region of interest" description="Disordered" evidence="1">
    <location>
        <begin position="1"/>
        <end position="38"/>
    </location>
</feature>
<evidence type="ECO:0000313" key="2">
    <source>
        <dbReference type="EMBL" id="KFD59996.1"/>
    </source>
</evidence>
<dbReference type="EMBL" id="KL367705">
    <property type="protein sequence ID" value="KFD59996.1"/>
    <property type="molecule type" value="Genomic_DNA"/>
</dbReference>
<feature type="compositionally biased region" description="Basic and acidic residues" evidence="1">
    <location>
        <begin position="19"/>
        <end position="31"/>
    </location>
</feature>
<reference evidence="2" key="1">
    <citation type="journal article" date="2014" name="Nat. Genet.">
        <title>Genome and transcriptome of the porcine whipworm Trichuris suis.</title>
        <authorList>
            <person name="Jex A.R."/>
            <person name="Nejsum P."/>
            <person name="Schwarz E.M."/>
            <person name="Hu L."/>
            <person name="Young N.D."/>
            <person name="Hall R.S."/>
            <person name="Korhonen P.K."/>
            <person name="Liao S."/>
            <person name="Thamsborg S."/>
            <person name="Xia J."/>
            <person name="Xu P."/>
            <person name="Wang S."/>
            <person name="Scheerlinck J.P."/>
            <person name="Hofmann A."/>
            <person name="Sternberg P.W."/>
            <person name="Wang J."/>
            <person name="Gasser R.B."/>
        </authorList>
    </citation>
    <scope>NUCLEOTIDE SEQUENCE [LARGE SCALE GENOMIC DNA]</scope>
    <source>
        <strain evidence="2">DCEP-RM93F</strain>
    </source>
</reference>
<organism evidence="2">
    <name type="scientific">Trichuris suis</name>
    <name type="common">pig whipworm</name>
    <dbReference type="NCBI Taxonomy" id="68888"/>
    <lineage>
        <taxon>Eukaryota</taxon>
        <taxon>Metazoa</taxon>
        <taxon>Ecdysozoa</taxon>
        <taxon>Nematoda</taxon>
        <taxon>Enoplea</taxon>
        <taxon>Dorylaimia</taxon>
        <taxon>Trichinellida</taxon>
        <taxon>Trichuridae</taxon>
        <taxon>Trichuris</taxon>
    </lineage>
</organism>
<name>A0A085MS00_9BILA</name>
<proteinExistence type="predicted"/>
<evidence type="ECO:0000256" key="1">
    <source>
        <dbReference type="SAM" id="MobiDB-lite"/>
    </source>
</evidence>
<accession>A0A085MS00</accession>
<protein>
    <submittedName>
        <fullName evidence="2">Uncharacterized protein</fullName>
    </submittedName>
</protein>
<gene>
    <name evidence="2" type="ORF">M514_27817</name>
</gene>
<dbReference type="Proteomes" id="UP000030758">
    <property type="component" value="Unassembled WGS sequence"/>
</dbReference>
<dbReference type="AlphaFoldDB" id="A0A085MS00"/>